<dbReference type="PROSITE" id="PS51750">
    <property type="entry name" value="BRO_N"/>
    <property type="match status" value="1"/>
</dbReference>
<gene>
    <name evidence="2" type="ORF">B5F17_01745</name>
</gene>
<dbReference type="Proteomes" id="UP000195897">
    <property type="component" value="Unassembled WGS sequence"/>
</dbReference>
<dbReference type="RefSeq" id="WP_242968687.1">
    <property type="nucleotide sequence ID" value="NZ_NFKK01000002.1"/>
</dbReference>
<protein>
    <recommendedName>
        <fullName evidence="1">Bro-N domain-containing protein</fullName>
    </recommendedName>
</protein>
<dbReference type="PANTHER" id="PTHR36180">
    <property type="entry name" value="DNA-BINDING PROTEIN-RELATED-RELATED"/>
    <property type="match status" value="1"/>
</dbReference>
<organism evidence="2 3">
    <name type="scientific">Butyricicoccus pullicaecorum</name>
    <dbReference type="NCBI Taxonomy" id="501571"/>
    <lineage>
        <taxon>Bacteria</taxon>
        <taxon>Bacillati</taxon>
        <taxon>Bacillota</taxon>
        <taxon>Clostridia</taxon>
        <taxon>Eubacteriales</taxon>
        <taxon>Butyricicoccaceae</taxon>
        <taxon>Butyricicoccus</taxon>
    </lineage>
</organism>
<evidence type="ECO:0000313" key="3">
    <source>
        <dbReference type="Proteomes" id="UP000195897"/>
    </source>
</evidence>
<dbReference type="InterPro" id="IPR003497">
    <property type="entry name" value="BRO_N_domain"/>
</dbReference>
<reference evidence="3" key="1">
    <citation type="submission" date="2017-04" db="EMBL/GenBank/DDBJ databases">
        <title>Function of individual gut microbiota members based on whole genome sequencing of pure cultures obtained from chicken caecum.</title>
        <authorList>
            <person name="Medvecky M."/>
            <person name="Cejkova D."/>
            <person name="Polansky O."/>
            <person name="Karasova D."/>
            <person name="Kubasova T."/>
            <person name="Cizek A."/>
            <person name="Rychlik I."/>
        </authorList>
    </citation>
    <scope>NUCLEOTIDE SEQUENCE [LARGE SCALE GENOMIC DNA]</scope>
    <source>
        <strain evidence="3">An180</strain>
    </source>
</reference>
<dbReference type="SMART" id="SM01040">
    <property type="entry name" value="Bro-N"/>
    <property type="match status" value="1"/>
</dbReference>
<dbReference type="EMBL" id="NFKK01000002">
    <property type="protein sequence ID" value="OUP53958.1"/>
    <property type="molecule type" value="Genomic_DNA"/>
</dbReference>
<feature type="domain" description="Bro-N" evidence="1">
    <location>
        <begin position="5"/>
        <end position="106"/>
    </location>
</feature>
<accession>A0A1Y4LB43</accession>
<evidence type="ECO:0000259" key="1">
    <source>
        <dbReference type="PROSITE" id="PS51750"/>
    </source>
</evidence>
<dbReference type="AlphaFoldDB" id="A0A1Y4LB43"/>
<sequence>MSSDMMTFENVEFGKLDLIYEDGKVLFPARECARILGYSQPQNAVSAHCHACVKRTHVDSKGKKQIMNFIPEGDLYRLIVRSRLPSAQRFEHWLFDEVLPSIRQTGGYRVRPICDLPHVWRGCPAILVEDAAHMLHVTREKVRDTMKGKPTIYVPGVDFESLSGDSLGEYKFFNRCQMSAKRLTVIFEPGFRKLQWELCGIGVPEDAMQLPTPVLSLPAAVQDKNDKLERCFAQIAQAMQMLDES</sequence>
<name>A0A1Y4LB43_9FIRM</name>
<dbReference type="Pfam" id="PF02498">
    <property type="entry name" value="Bro-N"/>
    <property type="match status" value="1"/>
</dbReference>
<proteinExistence type="predicted"/>
<dbReference type="PANTHER" id="PTHR36180:SF2">
    <property type="entry name" value="BRO FAMILY PROTEIN"/>
    <property type="match status" value="1"/>
</dbReference>
<comment type="caution">
    <text evidence="2">The sequence shown here is derived from an EMBL/GenBank/DDBJ whole genome shotgun (WGS) entry which is preliminary data.</text>
</comment>
<evidence type="ECO:0000313" key="2">
    <source>
        <dbReference type="EMBL" id="OUP53958.1"/>
    </source>
</evidence>